<reference evidence="4 5" key="1">
    <citation type="journal article" date="2016" name="Front. Microbiol.">
        <title>Comparative Genomics Analysis of Streptomyces Species Reveals Their Adaptation to the Marine Environment and Their Diversity at the Genomic Level.</title>
        <authorList>
            <person name="Tian X."/>
            <person name="Zhang Z."/>
            <person name="Yang T."/>
            <person name="Chen M."/>
            <person name="Li J."/>
            <person name="Chen F."/>
            <person name="Yang J."/>
            <person name="Li W."/>
            <person name="Zhang B."/>
            <person name="Zhang Z."/>
            <person name="Wu J."/>
            <person name="Zhang C."/>
            <person name="Long L."/>
            <person name="Xiao J."/>
        </authorList>
    </citation>
    <scope>NUCLEOTIDE SEQUENCE [LARGE SCALE GENOMIC DNA]</scope>
    <source>
        <strain evidence="4 5">SCSIO 10429</strain>
    </source>
</reference>
<feature type="repeat" description="WD" evidence="3">
    <location>
        <begin position="57"/>
        <end position="98"/>
    </location>
</feature>
<dbReference type="PRINTS" id="PR00320">
    <property type="entry name" value="GPROTEINBRPT"/>
</dbReference>
<dbReference type="AlphaFoldDB" id="A0A1E7L256"/>
<dbReference type="SUPFAM" id="SSF50978">
    <property type="entry name" value="WD40 repeat-like"/>
    <property type="match status" value="1"/>
</dbReference>
<evidence type="ECO:0000313" key="5">
    <source>
        <dbReference type="Proteomes" id="UP000176005"/>
    </source>
</evidence>
<dbReference type="SMART" id="SM00320">
    <property type="entry name" value="WD40"/>
    <property type="match status" value="3"/>
</dbReference>
<accession>A0A1E7L256</accession>
<feature type="repeat" description="WD" evidence="3">
    <location>
        <begin position="11"/>
        <end position="44"/>
    </location>
</feature>
<keyword evidence="1 3" id="KW-0853">WD repeat</keyword>
<dbReference type="Gene3D" id="2.130.10.10">
    <property type="entry name" value="YVTN repeat-like/Quinoprotein amine dehydrogenase"/>
    <property type="match status" value="1"/>
</dbReference>
<dbReference type="InterPro" id="IPR015943">
    <property type="entry name" value="WD40/YVTN_repeat-like_dom_sf"/>
</dbReference>
<evidence type="ECO:0000256" key="1">
    <source>
        <dbReference type="ARBA" id="ARBA00022574"/>
    </source>
</evidence>
<dbReference type="PANTHER" id="PTHR19879">
    <property type="entry name" value="TRANSCRIPTION INITIATION FACTOR TFIID"/>
    <property type="match status" value="1"/>
</dbReference>
<feature type="repeat" description="WD" evidence="3">
    <location>
        <begin position="103"/>
        <end position="144"/>
    </location>
</feature>
<dbReference type="Proteomes" id="UP000176005">
    <property type="component" value="Unassembled WGS sequence"/>
</dbReference>
<dbReference type="PROSITE" id="PS50294">
    <property type="entry name" value="WD_REPEATS_REGION"/>
    <property type="match status" value="3"/>
</dbReference>
<dbReference type="Pfam" id="PF00400">
    <property type="entry name" value="WD40"/>
    <property type="match status" value="3"/>
</dbReference>
<name>A0A1E7L256_9ACTN</name>
<proteinExistence type="predicted"/>
<dbReference type="RefSeq" id="WP_420855984.1">
    <property type="nucleotide sequence ID" value="NZ_LJGW01000310.1"/>
</dbReference>
<comment type="caution">
    <text evidence="4">The sequence shown here is derived from an EMBL/GenBank/DDBJ whole genome shotgun (WGS) entry which is preliminary data.</text>
</comment>
<keyword evidence="5" id="KW-1185">Reference proteome</keyword>
<evidence type="ECO:0000256" key="3">
    <source>
        <dbReference type="PROSITE-ProRule" id="PRU00221"/>
    </source>
</evidence>
<dbReference type="InterPro" id="IPR036322">
    <property type="entry name" value="WD40_repeat_dom_sf"/>
</dbReference>
<dbReference type="PROSITE" id="PS00678">
    <property type="entry name" value="WD_REPEATS_1"/>
    <property type="match status" value="2"/>
</dbReference>
<dbReference type="PANTHER" id="PTHR19879:SF9">
    <property type="entry name" value="TRANSCRIPTION INITIATION FACTOR TFIID SUBUNIT 5"/>
    <property type="match status" value="1"/>
</dbReference>
<sequence>GHRPPRALRTLTGHRESVGAVAFSPDGRTLASGGDDRTVRLWNVAGSVRAHPAVRMLKGHEQPVRTVAFSPDGERVASGGDDETVRLWDVADPAHARAWGQPLTGHTGSVSSVAFAPDGSTLASAGFDLTARLWTLDADEAAAGVCARSRGVLTPAEWRVRLPQVPYEAPCGGG</sequence>
<dbReference type="EMBL" id="LJGW01000310">
    <property type="protein sequence ID" value="OEV10276.1"/>
    <property type="molecule type" value="Genomic_DNA"/>
</dbReference>
<evidence type="ECO:0000313" key="4">
    <source>
        <dbReference type="EMBL" id="OEV10276.1"/>
    </source>
</evidence>
<dbReference type="InterPro" id="IPR001680">
    <property type="entry name" value="WD40_rpt"/>
</dbReference>
<evidence type="ECO:0000256" key="2">
    <source>
        <dbReference type="ARBA" id="ARBA00022737"/>
    </source>
</evidence>
<dbReference type="InterPro" id="IPR019775">
    <property type="entry name" value="WD40_repeat_CS"/>
</dbReference>
<keyword evidence="2" id="KW-0677">Repeat</keyword>
<organism evidence="4 5">
    <name type="scientific">Streptomyces nanshensis</name>
    <dbReference type="NCBI Taxonomy" id="518642"/>
    <lineage>
        <taxon>Bacteria</taxon>
        <taxon>Bacillati</taxon>
        <taxon>Actinomycetota</taxon>
        <taxon>Actinomycetes</taxon>
        <taxon>Kitasatosporales</taxon>
        <taxon>Streptomycetaceae</taxon>
        <taxon>Streptomyces</taxon>
    </lineage>
</organism>
<dbReference type="PROSITE" id="PS50082">
    <property type="entry name" value="WD_REPEATS_2"/>
    <property type="match status" value="3"/>
</dbReference>
<feature type="non-terminal residue" evidence="4">
    <location>
        <position position="1"/>
    </location>
</feature>
<gene>
    <name evidence="4" type="ORF">AN218_18325</name>
</gene>
<dbReference type="InterPro" id="IPR020472">
    <property type="entry name" value="WD40_PAC1"/>
</dbReference>
<protein>
    <submittedName>
        <fullName evidence="4">Uncharacterized protein</fullName>
    </submittedName>
</protein>